<feature type="domain" description="HTH arsR-type" evidence="4">
    <location>
        <begin position="8"/>
        <end position="104"/>
    </location>
</feature>
<dbReference type="InterPro" id="IPR051081">
    <property type="entry name" value="HTH_MetalResp_TranReg"/>
</dbReference>
<dbReference type="GO" id="GO:0003700">
    <property type="term" value="F:DNA-binding transcription factor activity"/>
    <property type="evidence" value="ECO:0007669"/>
    <property type="project" value="InterPro"/>
</dbReference>
<reference evidence="5 6" key="1">
    <citation type="submission" date="2017-07" db="EMBL/GenBank/DDBJ databases">
        <title>Virgibacillus sp. LM2416.</title>
        <authorList>
            <person name="Tak E.J."/>
            <person name="Bae J.-W."/>
        </authorList>
    </citation>
    <scope>NUCLEOTIDE SEQUENCE [LARGE SCALE GENOMIC DNA]</scope>
    <source>
        <strain evidence="5 6">LM2416</strain>
    </source>
</reference>
<dbReference type="Proteomes" id="UP000198312">
    <property type="component" value="Chromosome"/>
</dbReference>
<evidence type="ECO:0000259" key="4">
    <source>
        <dbReference type="PROSITE" id="PS50987"/>
    </source>
</evidence>
<dbReference type="InterPro" id="IPR001845">
    <property type="entry name" value="HTH_ArsR_DNA-bd_dom"/>
</dbReference>
<keyword evidence="2" id="KW-0238">DNA-binding</keyword>
<dbReference type="InterPro" id="IPR036388">
    <property type="entry name" value="WH-like_DNA-bd_sf"/>
</dbReference>
<dbReference type="RefSeq" id="WP_089060652.1">
    <property type="nucleotide sequence ID" value="NZ_CP022315.1"/>
</dbReference>
<dbReference type="Pfam" id="PF01022">
    <property type="entry name" value="HTH_5"/>
    <property type="match status" value="1"/>
</dbReference>
<evidence type="ECO:0000256" key="1">
    <source>
        <dbReference type="ARBA" id="ARBA00023015"/>
    </source>
</evidence>
<dbReference type="NCBIfam" id="NF033788">
    <property type="entry name" value="HTH_metalloreg"/>
    <property type="match status" value="1"/>
</dbReference>
<sequence length="117" mass="13489">MIPVKVDLQSTFKHYEKTFKALADEKRLQLLNLLANSPNDSICVCDLVDEMELAQSKLSYHIKILLKANLIMKEKKGTWSYYSLNHKEVNNVLSEELCCLFRKSNDKTIEQTCSCSN</sequence>
<name>A0A220U076_9BACI</name>
<dbReference type="SMART" id="SM00418">
    <property type="entry name" value="HTH_ARSR"/>
    <property type="match status" value="1"/>
</dbReference>
<dbReference type="InterPro" id="IPR011991">
    <property type="entry name" value="ArsR-like_HTH"/>
</dbReference>
<dbReference type="InterPro" id="IPR036390">
    <property type="entry name" value="WH_DNA-bd_sf"/>
</dbReference>
<accession>A0A220U076</accession>
<keyword evidence="3" id="KW-0804">Transcription</keyword>
<keyword evidence="6" id="KW-1185">Reference proteome</keyword>
<dbReference type="PROSITE" id="PS50987">
    <property type="entry name" value="HTH_ARSR_2"/>
    <property type="match status" value="1"/>
</dbReference>
<dbReference type="EMBL" id="CP022315">
    <property type="protein sequence ID" value="ASK61375.1"/>
    <property type="molecule type" value="Genomic_DNA"/>
</dbReference>
<evidence type="ECO:0000313" key="6">
    <source>
        <dbReference type="Proteomes" id="UP000198312"/>
    </source>
</evidence>
<dbReference type="OrthoDB" id="9798835at2"/>
<dbReference type="PANTHER" id="PTHR33154">
    <property type="entry name" value="TRANSCRIPTIONAL REGULATOR, ARSR FAMILY"/>
    <property type="match status" value="1"/>
</dbReference>
<dbReference type="PRINTS" id="PR00778">
    <property type="entry name" value="HTHARSR"/>
</dbReference>
<proteinExistence type="predicted"/>
<evidence type="ECO:0000256" key="2">
    <source>
        <dbReference type="ARBA" id="ARBA00023125"/>
    </source>
</evidence>
<evidence type="ECO:0000256" key="3">
    <source>
        <dbReference type="ARBA" id="ARBA00023163"/>
    </source>
</evidence>
<organism evidence="5 6">
    <name type="scientific">Virgibacillus phasianinus</name>
    <dbReference type="NCBI Taxonomy" id="2017483"/>
    <lineage>
        <taxon>Bacteria</taxon>
        <taxon>Bacillati</taxon>
        <taxon>Bacillota</taxon>
        <taxon>Bacilli</taxon>
        <taxon>Bacillales</taxon>
        <taxon>Bacillaceae</taxon>
        <taxon>Virgibacillus</taxon>
    </lineage>
</organism>
<dbReference type="Gene3D" id="1.10.10.10">
    <property type="entry name" value="Winged helix-like DNA-binding domain superfamily/Winged helix DNA-binding domain"/>
    <property type="match status" value="1"/>
</dbReference>
<dbReference type="CDD" id="cd00090">
    <property type="entry name" value="HTH_ARSR"/>
    <property type="match status" value="1"/>
</dbReference>
<gene>
    <name evidence="5" type="ORF">CFK37_03900</name>
</gene>
<dbReference type="GO" id="GO:0003677">
    <property type="term" value="F:DNA binding"/>
    <property type="evidence" value="ECO:0007669"/>
    <property type="project" value="UniProtKB-KW"/>
</dbReference>
<evidence type="ECO:0000313" key="5">
    <source>
        <dbReference type="EMBL" id="ASK61375.1"/>
    </source>
</evidence>
<protein>
    <submittedName>
        <fullName evidence="5">Transcriptional regulator</fullName>
    </submittedName>
</protein>
<dbReference type="AlphaFoldDB" id="A0A220U076"/>
<dbReference type="KEGG" id="vil:CFK37_03900"/>
<dbReference type="PANTHER" id="PTHR33154:SF18">
    <property type="entry name" value="ARSENICAL RESISTANCE OPERON REPRESSOR"/>
    <property type="match status" value="1"/>
</dbReference>
<keyword evidence="1" id="KW-0805">Transcription regulation</keyword>
<dbReference type="SUPFAM" id="SSF46785">
    <property type="entry name" value="Winged helix' DNA-binding domain"/>
    <property type="match status" value="1"/>
</dbReference>